<reference evidence="1 3" key="1">
    <citation type="submission" date="2020-04" db="EMBL/GenBank/DDBJ databases">
        <title>Usitatibacter rugosus gen. nov., sp. nov. and Usitatibacter palustris sp. nov., novel members of Usitatibacteraceae fam. nov. within the order Nitrosomonadales isolated from soil.</title>
        <authorList>
            <person name="Huber K.J."/>
            <person name="Neumann-Schaal M."/>
            <person name="Geppert A."/>
            <person name="Luckner M."/>
            <person name="Wanner G."/>
            <person name="Overmann J."/>
        </authorList>
    </citation>
    <scope>NUCLEOTIDE SEQUENCE [LARGE SCALE GENOMIC DNA]</scope>
    <source>
        <strain evidence="1 3">Swamp67</strain>
    </source>
</reference>
<evidence type="ECO:0000313" key="2">
    <source>
        <dbReference type="EMBL" id="QJR13502.1"/>
    </source>
</evidence>
<dbReference type="KEGG" id="upl:DSM104440_00277"/>
<keyword evidence="3" id="KW-1185">Reference proteome</keyword>
<protein>
    <submittedName>
        <fullName evidence="1">Uncharacterized protein</fullName>
    </submittedName>
</protein>
<dbReference type="AlphaFoldDB" id="A0A6M4H461"/>
<dbReference type="InParanoid" id="A0A6M4H461"/>
<organism evidence="1 3">
    <name type="scientific">Usitatibacter palustris</name>
    <dbReference type="NCBI Taxonomy" id="2732487"/>
    <lineage>
        <taxon>Bacteria</taxon>
        <taxon>Pseudomonadati</taxon>
        <taxon>Pseudomonadota</taxon>
        <taxon>Betaproteobacteria</taxon>
        <taxon>Nitrosomonadales</taxon>
        <taxon>Usitatibacteraceae</taxon>
        <taxon>Usitatibacter</taxon>
    </lineage>
</organism>
<proteinExistence type="predicted"/>
<evidence type="ECO:0000313" key="1">
    <source>
        <dbReference type="EMBL" id="QJR13493.1"/>
    </source>
</evidence>
<gene>
    <name evidence="1" type="ORF">DSM104440_00277</name>
    <name evidence="2" type="ORF">DSM104440_00286</name>
</gene>
<dbReference type="RefSeq" id="WP_171160099.1">
    <property type="nucleotide sequence ID" value="NZ_CP053073.1"/>
</dbReference>
<accession>A0A6M4H461</accession>
<name>A0A6M4H461_9PROT</name>
<dbReference type="KEGG" id="upl:DSM104440_00286"/>
<evidence type="ECO:0000313" key="3">
    <source>
        <dbReference type="Proteomes" id="UP000503096"/>
    </source>
</evidence>
<dbReference type="Proteomes" id="UP000503096">
    <property type="component" value="Chromosome"/>
</dbReference>
<dbReference type="EMBL" id="CP053073">
    <property type="protein sequence ID" value="QJR13493.1"/>
    <property type="molecule type" value="Genomic_DNA"/>
</dbReference>
<dbReference type="EMBL" id="CP053073">
    <property type="protein sequence ID" value="QJR13502.1"/>
    <property type="molecule type" value="Genomic_DNA"/>
</dbReference>
<sequence>MKLVDALPHVVNDLKGALLQIGRGDIVDQLAEVSVERWTYDDMADATYIYVGSLRSLNEVDLNIIGGRHGETVSLYDELGMNIDLDNHRRIAGVEILEGRHIADQLAAIAV</sequence>